<dbReference type="Proteomes" id="UP000024635">
    <property type="component" value="Unassembled WGS sequence"/>
</dbReference>
<evidence type="ECO:0000313" key="2">
    <source>
        <dbReference type="Proteomes" id="UP000024635"/>
    </source>
</evidence>
<dbReference type="InterPro" id="IPR036691">
    <property type="entry name" value="Endo/exonu/phosph_ase_sf"/>
</dbReference>
<evidence type="ECO:0008006" key="3">
    <source>
        <dbReference type="Google" id="ProtNLM"/>
    </source>
</evidence>
<sequence length="200" mass="22610">MEIAHNFSRTKATASGALADASTLADYRDQGADEELNTCHTEEKKKGKEKRQKIVTRKRLLKIASWNIRTGHHVGQKENVIRDLLRYGISIAVLQELRITGTGCTRVTSPDSNDWMMLYYSGGEHHIEGVGFTLDQRTYNCVVAFQPIPCRITVLPSKALSERTLLQSMLPQKMLQTHQKINSTRNYSLLSTHYHIANSP</sequence>
<gene>
    <name evidence="1" type="primary">Acey_s0311.g2148</name>
    <name evidence="1" type="ORF">Y032_0311g2148</name>
</gene>
<protein>
    <recommendedName>
        <fullName evidence="3">Endonuclease/exonuclease/phosphatase domain-containing protein</fullName>
    </recommendedName>
</protein>
<proteinExistence type="predicted"/>
<dbReference type="EMBL" id="JARK01001647">
    <property type="protein sequence ID" value="EYB84734.1"/>
    <property type="molecule type" value="Genomic_DNA"/>
</dbReference>
<dbReference type="Gene3D" id="3.60.10.10">
    <property type="entry name" value="Endonuclease/exonuclease/phosphatase"/>
    <property type="match status" value="1"/>
</dbReference>
<dbReference type="AlphaFoldDB" id="A0A016S3A6"/>
<name>A0A016S3A6_9BILA</name>
<accession>A0A016S3A6</accession>
<dbReference type="SUPFAM" id="SSF56219">
    <property type="entry name" value="DNase I-like"/>
    <property type="match status" value="1"/>
</dbReference>
<organism evidence="1 2">
    <name type="scientific">Ancylostoma ceylanicum</name>
    <dbReference type="NCBI Taxonomy" id="53326"/>
    <lineage>
        <taxon>Eukaryota</taxon>
        <taxon>Metazoa</taxon>
        <taxon>Ecdysozoa</taxon>
        <taxon>Nematoda</taxon>
        <taxon>Chromadorea</taxon>
        <taxon>Rhabditida</taxon>
        <taxon>Rhabditina</taxon>
        <taxon>Rhabditomorpha</taxon>
        <taxon>Strongyloidea</taxon>
        <taxon>Ancylostomatidae</taxon>
        <taxon>Ancylostomatinae</taxon>
        <taxon>Ancylostoma</taxon>
    </lineage>
</organism>
<reference evidence="2" key="1">
    <citation type="journal article" date="2015" name="Nat. Genet.">
        <title>The genome and transcriptome of the zoonotic hookworm Ancylostoma ceylanicum identify infection-specific gene families.</title>
        <authorList>
            <person name="Schwarz E.M."/>
            <person name="Hu Y."/>
            <person name="Antoshechkin I."/>
            <person name="Miller M.M."/>
            <person name="Sternberg P.W."/>
            <person name="Aroian R.V."/>
        </authorList>
    </citation>
    <scope>NUCLEOTIDE SEQUENCE</scope>
    <source>
        <strain evidence="2">HY135</strain>
    </source>
</reference>
<evidence type="ECO:0000313" key="1">
    <source>
        <dbReference type="EMBL" id="EYB84734.1"/>
    </source>
</evidence>
<comment type="caution">
    <text evidence="1">The sequence shown here is derived from an EMBL/GenBank/DDBJ whole genome shotgun (WGS) entry which is preliminary data.</text>
</comment>
<dbReference type="OrthoDB" id="6742806at2759"/>
<keyword evidence="2" id="KW-1185">Reference proteome</keyword>